<evidence type="ECO:0000313" key="8">
    <source>
        <dbReference type="WBParaSite" id="ECPE_0000012501-mRNA-1"/>
    </source>
</evidence>
<keyword evidence="3" id="KW-0539">Nucleus</keyword>
<reference evidence="8" key="1">
    <citation type="submission" date="2016-06" db="UniProtKB">
        <authorList>
            <consortium name="WormBaseParasite"/>
        </authorList>
    </citation>
    <scope>IDENTIFICATION</scope>
</reference>
<reference evidence="6 7" key="2">
    <citation type="submission" date="2018-11" db="EMBL/GenBank/DDBJ databases">
        <authorList>
            <consortium name="Pathogen Informatics"/>
        </authorList>
    </citation>
    <scope>NUCLEOTIDE SEQUENCE [LARGE SCALE GENOMIC DNA]</scope>
    <source>
        <strain evidence="6 7">Egypt</strain>
    </source>
</reference>
<dbReference type="PANTHER" id="PTHR11849">
    <property type="entry name" value="ETS"/>
    <property type="match status" value="1"/>
</dbReference>
<dbReference type="Gene3D" id="1.10.10.10">
    <property type="entry name" value="Winged helix-like DNA-binding domain superfamily/Winged helix DNA-binding domain"/>
    <property type="match status" value="1"/>
</dbReference>
<dbReference type="GO" id="GO:0030154">
    <property type="term" value="P:cell differentiation"/>
    <property type="evidence" value="ECO:0007669"/>
    <property type="project" value="TreeGrafter"/>
</dbReference>
<dbReference type="InterPro" id="IPR000418">
    <property type="entry name" value="Ets_dom"/>
</dbReference>
<sequence length="283" mass="32260">MRVAKFKPQPKSRHTRVGGVNRVLRMKAIIQLLKASWRYPGNKRLHDSTDCMSVVDLLLRSTDQRTFTDLFGMTAGEELFRQFAELKGSREKASTASQATILENEHRAGLADTESDLVPEVKSSVPHSSGSSSDSCSTPTSSTDSSLPTAKWNEKRTLWKFILCLLEMPEAMSDSIIWLNKERGTFKFTKNSGSRKVAELWGLVKGNRKMTYDSMTRNFRVPDARIFHPSNQRLVYCFNWEYGEALEFYKSLANPSSVEYYRNVKNLVTKYYRKLQQNSGGTP</sequence>
<accession>A0A182ZZJ1</accession>
<dbReference type="WBParaSite" id="ECPE_0000012501-mRNA-1">
    <property type="protein sequence ID" value="ECPE_0000012501-mRNA-1"/>
    <property type="gene ID" value="ECPE_0000012501"/>
</dbReference>
<dbReference type="SUPFAM" id="SSF46785">
    <property type="entry name" value="Winged helix' DNA-binding domain"/>
    <property type="match status" value="1"/>
</dbReference>
<dbReference type="PANTHER" id="PTHR11849:SF191">
    <property type="entry name" value="ECDYSONE-INDUCED PROTEIN 74EF ISOFORM B"/>
    <property type="match status" value="1"/>
</dbReference>
<dbReference type="InterPro" id="IPR036388">
    <property type="entry name" value="WH-like_DNA-bd_sf"/>
</dbReference>
<feature type="region of interest" description="Disordered" evidence="4">
    <location>
        <begin position="112"/>
        <end position="148"/>
    </location>
</feature>
<evidence type="ECO:0000256" key="4">
    <source>
        <dbReference type="SAM" id="MobiDB-lite"/>
    </source>
</evidence>
<organism evidence="8">
    <name type="scientific">Echinostoma caproni</name>
    <dbReference type="NCBI Taxonomy" id="27848"/>
    <lineage>
        <taxon>Eukaryota</taxon>
        <taxon>Metazoa</taxon>
        <taxon>Spiralia</taxon>
        <taxon>Lophotrochozoa</taxon>
        <taxon>Platyhelminthes</taxon>
        <taxon>Trematoda</taxon>
        <taxon>Digenea</taxon>
        <taxon>Plagiorchiida</taxon>
        <taxon>Echinostomata</taxon>
        <taxon>Echinostomatoidea</taxon>
        <taxon>Echinostomatidae</taxon>
        <taxon>Echinostoma</taxon>
    </lineage>
</organism>
<dbReference type="InterPro" id="IPR036390">
    <property type="entry name" value="WH_DNA-bd_sf"/>
</dbReference>
<dbReference type="Pfam" id="PF00178">
    <property type="entry name" value="Ets"/>
    <property type="match status" value="1"/>
</dbReference>
<feature type="domain" description="ETS" evidence="5">
    <location>
        <begin position="156"/>
        <end position="239"/>
    </location>
</feature>
<evidence type="ECO:0000313" key="6">
    <source>
        <dbReference type="EMBL" id="VDP19063.1"/>
    </source>
</evidence>
<dbReference type="OrthoDB" id="10043646at2759"/>
<dbReference type="PROSITE" id="PS50061">
    <property type="entry name" value="ETS_DOMAIN_3"/>
    <property type="match status" value="1"/>
</dbReference>
<dbReference type="SMART" id="SM00413">
    <property type="entry name" value="ETS"/>
    <property type="match status" value="1"/>
</dbReference>
<evidence type="ECO:0000313" key="7">
    <source>
        <dbReference type="Proteomes" id="UP000272942"/>
    </source>
</evidence>
<gene>
    <name evidence="6" type="ORF">ECPE_LOCUS126</name>
</gene>
<name>A0A182ZZJ1_9TREM</name>
<evidence type="ECO:0000256" key="3">
    <source>
        <dbReference type="RuleBase" id="RU004019"/>
    </source>
</evidence>
<feature type="compositionally biased region" description="Low complexity" evidence="4">
    <location>
        <begin position="123"/>
        <end position="148"/>
    </location>
</feature>
<dbReference type="GO" id="GO:0005634">
    <property type="term" value="C:nucleus"/>
    <property type="evidence" value="ECO:0007669"/>
    <property type="project" value="UniProtKB-SubCell"/>
</dbReference>
<evidence type="ECO:0000256" key="1">
    <source>
        <dbReference type="ARBA" id="ARBA00005562"/>
    </source>
</evidence>
<proteinExistence type="inferred from homology"/>
<dbReference type="AlphaFoldDB" id="A0A182ZZJ1"/>
<dbReference type="GO" id="GO:0000981">
    <property type="term" value="F:DNA-binding transcription factor activity, RNA polymerase II-specific"/>
    <property type="evidence" value="ECO:0007669"/>
    <property type="project" value="TreeGrafter"/>
</dbReference>
<comment type="similarity">
    <text evidence="1 3">Belongs to the ETS family.</text>
</comment>
<dbReference type="EMBL" id="UZAN01000342">
    <property type="protein sequence ID" value="VDP19063.1"/>
    <property type="molecule type" value="Genomic_DNA"/>
</dbReference>
<keyword evidence="2 3" id="KW-0238">DNA-binding</keyword>
<dbReference type="Proteomes" id="UP000272942">
    <property type="component" value="Unassembled WGS sequence"/>
</dbReference>
<evidence type="ECO:0000256" key="2">
    <source>
        <dbReference type="ARBA" id="ARBA00023125"/>
    </source>
</evidence>
<protein>
    <submittedName>
        <fullName evidence="8">ETS domain-containing protein</fullName>
    </submittedName>
</protein>
<evidence type="ECO:0000259" key="5">
    <source>
        <dbReference type="PROSITE" id="PS50061"/>
    </source>
</evidence>
<comment type="subcellular location">
    <subcellularLocation>
        <location evidence="3">Nucleus</location>
    </subcellularLocation>
</comment>
<keyword evidence="7" id="KW-1185">Reference proteome</keyword>
<dbReference type="InterPro" id="IPR046328">
    <property type="entry name" value="ETS_fam"/>
</dbReference>
<dbReference type="GO" id="GO:0043565">
    <property type="term" value="F:sequence-specific DNA binding"/>
    <property type="evidence" value="ECO:0007669"/>
    <property type="project" value="InterPro"/>
</dbReference>